<organism evidence="2">
    <name type="scientific">Culex pipiens</name>
    <name type="common">House mosquito</name>
    <dbReference type="NCBI Taxonomy" id="7175"/>
    <lineage>
        <taxon>Eukaryota</taxon>
        <taxon>Metazoa</taxon>
        <taxon>Ecdysozoa</taxon>
        <taxon>Arthropoda</taxon>
        <taxon>Hexapoda</taxon>
        <taxon>Insecta</taxon>
        <taxon>Pterygota</taxon>
        <taxon>Neoptera</taxon>
        <taxon>Endopterygota</taxon>
        <taxon>Diptera</taxon>
        <taxon>Nematocera</taxon>
        <taxon>Culicoidea</taxon>
        <taxon>Culicidae</taxon>
        <taxon>Culicinae</taxon>
        <taxon>Culicini</taxon>
        <taxon>Culex</taxon>
        <taxon>Culex</taxon>
    </lineage>
</organism>
<evidence type="ECO:0000313" key="2">
    <source>
        <dbReference type="EMBL" id="CAG6487037.1"/>
    </source>
</evidence>
<name>A0A8D8C531_CULPI</name>
<reference evidence="2" key="1">
    <citation type="submission" date="2021-05" db="EMBL/GenBank/DDBJ databases">
        <authorList>
            <person name="Alioto T."/>
            <person name="Alioto T."/>
            <person name="Gomez Garrido J."/>
        </authorList>
    </citation>
    <scope>NUCLEOTIDE SEQUENCE</scope>
</reference>
<sequence length="130" mass="13412">MIAPSSTPAGPNTAKIVTVKIATPAKIVSATLTGGGTAPAARTIPATVRTTNRPERRRGRRKSPTSTNSIGASTRGSGSGGHGIASGTTGGDRPMKTRRREGGMRTSRRKPRRVNGSAVGRGREKRGINV</sequence>
<proteinExistence type="predicted"/>
<accession>A0A8D8C531</accession>
<dbReference type="AlphaFoldDB" id="A0A8D8C531"/>
<feature type="compositionally biased region" description="Basic and acidic residues" evidence="1">
    <location>
        <begin position="121"/>
        <end position="130"/>
    </location>
</feature>
<feature type="region of interest" description="Disordered" evidence="1">
    <location>
        <begin position="32"/>
        <end position="130"/>
    </location>
</feature>
<dbReference type="EMBL" id="HBUE01105631">
    <property type="protein sequence ID" value="CAG6487037.1"/>
    <property type="molecule type" value="Transcribed_RNA"/>
</dbReference>
<feature type="compositionally biased region" description="Low complexity" evidence="1">
    <location>
        <begin position="38"/>
        <end position="51"/>
    </location>
</feature>
<evidence type="ECO:0000256" key="1">
    <source>
        <dbReference type="SAM" id="MobiDB-lite"/>
    </source>
</evidence>
<feature type="compositionally biased region" description="Gly residues" evidence="1">
    <location>
        <begin position="77"/>
        <end position="90"/>
    </location>
</feature>
<feature type="compositionally biased region" description="Low complexity" evidence="1">
    <location>
        <begin position="64"/>
        <end position="76"/>
    </location>
</feature>
<protein>
    <submittedName>
        <fullName evidence="2">(northern house mosquito) hypothetical protein</fullName>
    </submittedName>
</protein>